<reference evidence="4" key="1">
    <citation type="journal article" date="2017" name="Nat. Ecol. Evol.">
        <title>Genome expansion and lineage-specific genetic innovations in the forest pathogenic fungi Armillaria.</title>
        <authorList>
            <person name="Sipos G."/>
            <person name="Prasanna A.N."/>
            <person name="Walter M.C."/>
            <person name="O'Connor E."/>
            <person name="Balint B."/>
            <person name="Krizsan K."/>
            <person name="Kiss B."/>
            <person name="Hess J."/>
            <person name="Varga T."/>
            <person name="Slot J."/>
            <person name="Riley R."/>
            <person name="Boka B."/>
            <person name="Rigling D."/>
            <person name="Barry K."/>
            <person name="Lee J."/>
            <person name="Mihaltcheva S."/>
            <person name="LaButti K."/>
            <person name="Lipzen A."/>
            <person name="Waldron R."/>
            <person name="Moloney N.M."/>
            <person name="Sperisen C."/>
            <person name="Kredics L."/>
            <person name="Vagvoelgyi C."/>
            <person name="Patrignani A."/>
            <person name="Fitzpatrick D."/>
            <person name="Nagy I."/>
            <person name="Doyle S."/>
            <person name="Anderson J.B."/>
            <person name="Grigoriev I.V."/>
            <person name="Gueldener U."/>
            <person name="Muensterkoetter M."/>
            <person name="Nagy L.G."/>
        </authorList>
    </citation>
    <scope>NUCLEOTIDE SEQUENCE [LARGE SCALE GENOMIC DNA]</scope>
    <source>
        <strain evidence="4">Ar21-2</strain>
    </source>
</reference>
<gene>
    <name evidence="3" type="ORF">ARMGADRAFT_567304</name>
</gene>
<keyword evidence="2" id="KW-0812">Transmembrane</keyword>
<feature type="compositionally biased region" description="Polar residues" evidence="1">
    <location>
        <begin position="32"/>
        <end position="44"/>
    </location>
</feature>
<dbReference type="STRING" id="47427.A0A2H3DS84"/>
<dbReference type="AlphaFoldDB" id="A0A2H3DS84"/>
<keyword evidence="2" id="KW-0472">Membrane</keyword>
<accession>A0A2H3DS84</accession>
<organism evidence="3 4">
    <name type="scientific">Armillaria gallica</name>
    <name type="common">Bulbous honey fungus</name>
    <name type="synonym">Armillaria bulbosa</name>
    <dbReference type="NCBI Taxonomy" id="47427"/>
    <lineage>
        <taxon>Eukaryota</taxon>
        <taxon>Fungi</taxon>
        <taxon>Dikarya</taxon>
        <taxon>Basidiomycota</taxon>
        <taxon>Agaricomycotina</taxon>
        <taxon>Agaricomycetes</taxon>
        <taxon>Agaricomycetidae</taxon>
        <taxon>Agaricales</taxon>
        <taxon>Marasmiineae</taxon>
        <taxon>Physalacriaceae</taxon>
        <taxon>Armillaria</taxon>
    </lineage>
</organism>
<name>A0A2H3DS84_ARMGA</name>
<feature type="transmembrane region" description="Helical" evidence="2">
    <location>
        <begin position="181"/>
        <end position="199"/>
    </location>
</feature>
<keyword evidence="4" id="KW-1185">Reference proteome</keyword>
<dbReference type="EMBL" id="KZ293648">
    <property type="protein sequence ID" value="PBK98075.1"/>
    <property type="molecule type" value="Genomic_DNA"/>
</dbReference>
<protein>
    <submittedName>
        <fullName evidence="3">Uncharacterized protein</fullName>
    </submittedName>
</protein>
<feature type="region of interest" description="Disordered" evidence="1">
    <location>
        <begin position="32"/>
        <end position="52"/>
    </location>
</feature>
<sequence>MAGVRMVSMAASPQSQQYRFAVDVYAHLRPKNVQSSVPPGQTVYSKKGRPPRARDKAITAYDVIIGSSKNPPTPLDSLVDVALNMTEDSPPSRRRRRARRRRDGAHLARGCVVRWTCVRTKLRRMGKNQRSKLEGVNHEHDWGRLLHRRLSLLRRGCLREVRKKKRVRFLNDRVLLHHHQTLMWMRMGTLILILIRNLVRHRRAFLV</sequence>
<evidence type="ECO:0000256" key="2">
    <source>
        <dbReference type="SAM" id="Phobius"/>
    </source>
</evidence>
<keyword evidence="2" id="KW-1133">Transmembrane helix</keyword>
<dbReference type="Proteomes" id="UP000217790">
    <property type="component" value="Unassembled WGS sequence"/>
</dbReference>
<evidence type="ECO:0000313" key="3">
    <source>
        <dbReference type="EMBL" id="PBK98075.1"/>
    </source>
</evidence>
<dbReference type="InParanoid" id="A0A2H3DS84"/>
<dbReference type="OrthoDB" id="2143914at2759"/>
<proteinExistence type="predicted"/>
<evidence type="ECO:0000256" key="1">
    <source>
        <dbReference type="SAM" id="MobiDB-lite"/>
    </source>
</evidence>
<evidence type="ECO:0000313" key="4">
    <source>
        <dbReference type="Proteomes" id="UP000217790"/>
    </source>
</evidence>